<proteinExistence type="predicted"/>
<reference evidence="1 2" key="1">
    <citation type="submission" date="2017-08" db="EMBL/GenBank/DDBJ databases">
        <title>Pusillimonas indicus sp. nov., a member of the family Alcaligenaceae isolated from surface seawater.</title>
        <authorList>
            <person name="Li J."/>
        </authorList>
    </citation>
    <scope>NUCLEOTIDE SEQUENCE [LARGE SCALE GENOMIC DNA]</scope>
    <source>
        <strain evidence="1 2">L52-1-41</strain>
    </source>
</reference>
<sequence>MKWALNIAFAQSTYWIATGKHIFKVMHDSQETMWITSYVSGFPMLYQNRLNVRWVSTQCAFCFAPAFRQPSMATMGFKYCSHCLFSLAVA</sequence>
<dbReference type="EMBL" id="NQYH01000013">
    <property type="protein sequence ID" value="RIY39765.1"/>
    <property type="molecule type" value="Genomic_DNA"/>
</dbReference>
<protein>
    <submittedName>
        <fullName evidence="1">Uncharacterized protein</fullName>
    </submittedName>
</protein>
<organism evidence="1 2">
    <name type="scientific">Neopusillimonas maritima</name>
    <dbReference type="NCBI Taxonomy" id="2026239"/>
    <lineage>
        <taxon>Bacteria</taxon>
        <taxon>Pseudomonadati</taxon>
        <taxon>Pseudomonadota</taxon>
        <taxon>Betaproteobacteria</taxon>
        <taxon>Burkholderiales</taxon>
        <taxon>Alcaligenaceae</taxon>
        <taxon>Neopusillimonas</taxon>
    </lineage>
</organism>
<comment type="caution">
    <text evidence="1">The sequence shown here is derived from an EMBL/GenBank/DDBJ whole genome shotgun (WGS) entry which is preliminary data.</text>
</comment>
<accession>A0A3A1YQ54</accession>
<name>A0A3A1YQ54_9BURK</name>
<dbReference type="AlphaFoldDB" id="A0A3A1YQ54"/>
<evidence type="ECO:0000313" key="2">
    <source>
        <dbReference type="Proteomes" id="UP000266206"/>
    </source>
</evidence>
<dbReference type="Proteomes" id="UP000266206">
    <property type="component" value="Unassembled WGS sequence"/>
</dbReference>
<evidence type="ECO:0000313" key="1">
    <source>
        <dbReference type="EMBL" id="RIY39765.1"/>
    </source>
</evidence>
<gene>
    <name evidence="1" type="ORF">CJP73_13055</name>
</gene>